<dbReference type="SUPFAM" id="SSF53448">
    <property type="entry name" value="Nucleotide-diphospho-sugar transferases"/>
    <property type="match status" value="1"/>
</dbReference>
<sequence length="299" mass="35444">MLAIVIPYYKLIFFEETLKSLSGQTDKRFRVYIGNDASPEDPSQLLEQYKGRFDFLYQSFQNNLGSISLAKHWDRCIALTGDEKWIMILGDDDYLDQNIVKAWYENHGTFDNKTHIVRYAAKRVGERNSNNTNFYTHPVWEKAADSYFRRVKGETRSSLSEYVFSKESYLKYGFKSYPLAWHSDDKAWLDFSNKKSIYSINESTVFVRISDFSITGKTDNEAVKNKAAEDFYKDILIQNFDIFDKNQRLELLYIYEVAIIKNRNLNLKDWLFLIQLYLKNFRVVPFFKCIRRFLISIKS</sequence>
<proteinExistence type="predicted"/>
<comment type="caution">
    <text evidence="2">The sequence shown here is derived from an EMBL/GenBank/DDBJ whole genome shotgun (WGS) entry which is preliminary data.</text>
</comment>
<dbReference type="GO" id="GO:0016740">
    <property type="term" value="F:transferase activity"/>
    <property type="evidence" value="ECO:0007669"/>
    <property type="project" value="UniProtKB-KW"/>
</dbReference>
<evidence type="ECO:0000259" key="1">
    <source>
        <dbReference type="Pfam" id="PF00535"/>
    </source>
</evidence>
<dbReference type="EMBL" id="MUGS01000005">
    <property type="protein sequence ID" value="OXG08786.1"/>
    <property type="molecule type" value="Genomic_DNA"/>
</dbReference>
<reference evidence="2 3" key="1">
    <citation type="submission" date="2016-11" db="EMBL/GenBank/DDBJ databases">
        <title>Whole genomes of Flavobacteriaceae.</title>
        <authorList>
            <person name="Stine C."/>
            <person name="Li C."/>
            <person name="Tadesse D."/>
        </authorList>
    </citation>
    <scope>NUCLEOTIDE SEQUENCE [LARGE SCALE GENOMIC DNA]</scope>
    <source>
        <strain evidence="2 3">DSM 24704</strain>
    </source>
</reference>
<gene>
    <name evidence="2" type="ORF">B0A64_05005</name>
</gene>
<dbReference type="CDD" id="cd00761">
    <property type="entry name" value="Glyco_tranf_GTA_type"/>
    <property type="match status" value="1"/>
</dbReference>
<dbReference type="RefSeq" id="WP_089478424.1">
    <property type="nucleotide sequence ID" value="NZ_MUGS01000005.1"/>
</dbReference>
<protein>
    <submittedName>
        <fullName evidence="2">Glycosyl transferase</fullName>
    </submittedName>
</protein>
<name>A0A227PI55_9FLAO</name>
<keyword evidence="3" id="KW-1185">Reference proteome</keyword>
<feature type="domain" description="Glycosyltransferase 2-like" evidence="1">
    <location>
        <begin position="5"/>
        <end position="104"/>
    </location>
</feature>
<keyword evidence="2" id="KW-0808">Transferase</keyword>
<dbReference type="InterPro" id="IPR001173">
    <property type="entry name" value="Glyco_trans_2-like"/>
</dbReference>
<organism evidence="2 3">
    <name type="scientific">Flavobacterium araucananum</name>
    <dbReference type="NCBI Taxonomy" id="946678"/>
    <lineage>
        <taxon>Bacteria</taxon>
        <taxon>Pseudomonadati</taxon>
        <taxon>Bacteroidota</taxon>
        <taxon>Flavobacteriia</taxon>
        <taxon>Flavobacteriales</taxon>
        <taxon>Flavobacteriaceae</taxon>
        <taxon>Flavobacterium</taxon>
    </lineage>
</organism>
<dbReference type="InterPro" id="IPR029044">
    <property type="entry name" value="Nucleotide-diphossugar_trans"/>
</dbReference>
<dbReference type="Proteomes" id="UP000214684">
    <property type="component" value="Unassembled WGS sequence"/>
</dbReference>
<dbReference type="AlphaFoldDB" id="A0A227PI55"/>
<accession>A0A227PI55</accession>
<dbReference type="Pfam" id="PF00535">
    <property type="entry name" value="Glycos_transf_2"/>
    <property type="match status" value="1"/>
</dbReference>
<evidence type="ECO:0000313" key="2">
    <source>
        <dbReference type="EMBL" id="OXG08786.1"/>
    </source>
</evidence>
<dbReference type="Gene3D" id="3.90.550.10">
    <property type="entry name" value="Spore Coat Polysaccharide Biosynthesis Protein SpsA, Chain A"/>
    <property type="match status" value="1"/>
</dbReference>
<evidence type="ECO:0000313" key="3">
    <source>
        <dbReference type="Proteomes" id="UP000214684"/>
    </source>
</evidence>
<dbReference type="OrthoDB" id="1374586at2"/>